<name>A0A8W8MK03_MAGGI</name>
<protein>
    <submittedName>
        <fullName evidence="1">Uncharacterized protein</fullName>
    </submittedName>
</protein>
<evidence type="ECO:0000313" key="1">
    <source>
        <dbReference type="EnsemblMetazoa" id="G32683.1:cds"/>
    </source>
</evidence>
<dbReference type="EnsemblMetazoa" id="G32683.1">
    <property type="protein sequence ID" value="G32683.1:cds"/>
    <property type="gene ID" value="G32683"/>
</dbReference>
<evidence type="ECO:0000313" key="2">
    <source>
        <dbReference type="Proteomes" id="UP000005408"/>
    </source>
</evidence>
<reference evidence="1" key="1">
    <citation type="submission" date="2022-08" db="UniProtKB">
        <authorList>
            <consortium name="EnsemblMetazoa"/>
        </authorList>
    </citation>
    <scope>IDENTIFICATION</scope>
    <source>
        <strain evidence="1">05x7-T-G4-1.051#20</strain>
    </source>
</reference>
<accession>A0A8W8MK03</accession>
<keyword evidence="2" id="KW-1185">Reference proteome</keyword>
<sequence length="111" mass="13312">MYVFDNELLIKRFCIQEPETAAIENPGDLKMMKLVFLVLILSFLEVFAQDPEILIDYDHMRTYPCYNRCVTKLDECKKYYDCSGRRESQRQWCFEFCTNELYSCIDTECKV</sequence>
<dbReference type="AlphaFoldDB" id="A0A8W8MK03"/>
<organism evidence="1 2">
    <name type="scientific">Magallana gigas</name>
    <name type="common">Pacific oyster</name>
    <name type="synonym">Crassostrea gigas</name>
    <dbReference type="NCBI Taxonomy" id="29159"/>
    <lineage>
        <taxon>Eukaryota</taxon>
        <taxon>Metazoa</taxon>
        <taxon>Spiralia</taxon>
        <taxon>Lophotrochozoa</taxon>
        <taxon>Mollusca</taxon>
        <taxon>Bivalvia</taxon>
        <taxon>Autobranchia</taxon>
        <taxon>Pteriomorphia</taxon>
        <taxon>Ostreida</taxon>
        <taxon>Ostreoidea</taxon>
        <taxon>Ostreidae</taxon>
        <taxon>Magallana</taxon>
    </lineage>
</organism>
<dbReference type="Proteomes" id="UP000005408">
    <property type="component" value="Unassembled WGS sequence"/>
</dbReference>
<proteinExistence type="predicted"/>